<proteinExistence type="predicted"/>
<organism evidence="1 2">
    <name type="scientific">Anaerocolumna cellulosilytica</name>
    <dbReference type="NCBI Taxonomy" id="433286"/>
    <lineage>
        <taxon>Bacteria</taxon>
        <taxon>Bacillati</taxon>
        <taxon>Bacillota</taxon>
        <taxon>Clostridia</taxon>
        <taxon>Lachnospirales</taxon>
        <taxon>Lachnospiraceae</taxon>
        <taxon>Anaerocolumna</taxon>
    </lineage>
</organism>
<gene>
    <name evidence="1" type="ORF">acsn021_39240</name>
</gene>
<dbReference type="SUPFAM" id="SSF52540">
    <property type="entry name" value="P-loop containing nucleoside triphosphate hydrolases"/>
    <property type="match status" value="1"/>
</dbReference>
<dbReference type="AlphaFoldDB" id="A0A6S6RBF3"/>
<evidence type="ECO:0000313" key="1">
    <source>
        <dbReference type="EMBL" id="BCJ96355.1"/>
    </source>
</evidence>
<protein>
    <submittedName>
        <fullName evidence="1">Uncharacterized protein</fullName>
    </submittedName>
</protein>
<reference evidence="1 2" key="1">
    <citation type="journal article" date="2016" name="Int. J. Syst. Evol. Microbiol.">
        <title>Descriptions of Anaerotaenia torta gen. nov., sp. nov. and Anaerocolumna cellulosilytica gen. nov., sp. nov. isolated from a methanogenic reactor of cattle waste.</title>
        <authorList>
            <person name="Uek A."/>
            <person name="Ohtaki Y."/>
            <person name="Kaku N."/>
            <person name="Ueki K."/>
        </authorList>
    </citation>
    <scope>NUCLEOTIDE SEQUENCE [LARGE SCALE GENOMIC DNA]</scope>
    <source>
        <strain evidence="1 2">SN021</strain>
    </source>
</reference>
<dbReference type="RefSeq" id="WP_184093214.1">
    <property type="nucleotide sequence ID" value="NZ_AP023367.1"/>
</dbReference>
<name>A0A6S6RBF3_9FIRM</name>
<dbReference type="EMBL" id="AP023367">
    <property type="protein sequence ID" value="BCJ96355.1"/>
    <property type="molecule type" value="Genomic_DNA"/>
</dbReference>
<dbReference type="Proteomes" id="UP000515561">
    <property type="component" value="Chromosome"/>
</dbReference>
<sequence length="1257" mass="149942">MVDKNTDAKESFRGYNLQVLRAIRRLLQGISENKLIYSAIECGDDVYEIKITDTDYKHTYEQDKLYSNNGFSLNSKEVKKSICIFLNKWINVKDESIKFVFYTNVETTKEKKVGILQPPKNKCIDLLTDIKNPSSWLEVKAYFINVIKDYYINTYNSSNSNVTQIQSLTEEDWHTFATCIEWMFRSDDDIKLRKLLREEIVELCKQYEVKLGFVDFLLAAIESDIRQGVVEKDFINQLVSTERLINYFLNLSQYRFKESLELNDAWFAKRLQSSIERLSDRYSQELDIEREETVFLDYMSREFCEQDITNNKEYKKLLDSPFLMITGEAGVGKSHFIAHAAAKYLNNYGKAVLILGQYCRSEEILKRKIINYLEVGNKCEFDDFLKCMDDWGRVTERRSIIFFDAVNEGKNIEEEIKELALTIKQYENVGFVYSVRGNRKAIENVNDFLCINLGRLKKKKDIEAFFIFFNIPLSYNYQDMDIFTLPLLLKMYCRLFEGKEFNAEDGLYTIFPLYFKSVTKRILKKYPHDKTKADIVGTALEIYADLVIKYVDEYVNYSILSADIDKKLGCYKLSFNVVDELLNENILVYNEKDHTVFVEFNLWSDYLIIKQILHNEKVKEFQNEKQLKQFFNPQNPYYNLLVTRDEMLAILLPDISCKYKNGGFELYYWASYLKYSENVYLFLNSMYWRDLRKICAVGFSIYVNDNSVAINNSYDARFDVWDCIMMQCSRSTRYFSVNYIYEMSQIWINEVMQRNWASYLNDKFLESDYFKRLNYSIDNQLDLLDNDQIFNQLRVFTLFLYSLDSRIISRSMKTITILMKKEPKVIIKFLQSINGNCKDETVYTKLVQIIFNITDYVDALTITEIYRFLFENLKWSFYIGKYKFLDLWYINGIKDIMVTRNLKIDYDVNLDITSFINHFVFQGLEDISSNDLEKYYREKNERETEFDEYIEYNDDEEGELYYQCQNKIVNAFLNNFKEDSYRFSSDFIVSEIAEPYKRMFLNNVLLEILKGEYSYIRYGFHDYWSNGPDYQKKYAEKYEEIALDRIICKYLKTLLTNGIKLSIWVQKIVTLINNFTTVDCSIPEKVINPIMINTEIDTEIIKLQDKLENNDKWIPITFGYNLNYDLYIYIKGQIMDRNIREKALPEGIFYNELYRTKHFYKTVELTYKNEQVFINYLWDYEPFTSITLLHPKIIDKLDLQVGEYQCTYYYKDELVCKNTVLENRTDQLVIKKSFLIELQKKYEIAWCFINGKEFILN</sequence>
<evidence type="ECO:0000313" key="2">
    <source>
        <dbReference type="Proteomes" id="UP000515561"/>
    </source>
</evidence>
<dbReference type="KEGG" id="acel:acsn021_39240"/>
<keyword evidence="2" id="KW-1185">Reference proteome</keyword>
<dbReference type="InterPro" id="IPR027417">
    <property type="entry name" value="P-loop_NTPase"/>
</dbReference>
<accession>A0A6S6RBF3</accession>